<name>A0AAD3WX48_PHODD</name>
<evidence type="ECO:0000256" key="1">
    <source>
        <dbReference type="ARBA" id="ARBA00009437"/>
    </source>
</evidence>
<dbReference type="PANTHER" id="PTHR30126:SF98">
    <property type="entry name" value="HTH-TYPE TRANSCRIPTIONAL ACTIVATOR BAUR"/>
    <property type="match status" value="1"/>
</dbReference>
<sequence>MGTIGNKTMVRDINKLDLKVLHLFKVIVDCGGFSQAQEKLGTQQSTISTNMASLERQLGMTLCQRGRKGFKLTLEGEKFYQFVETLFTHIRDFEVNIQELQMQSQGYIRFAMIDCVVTNPDCLLTRALERLRQEFPLAKIDSRVEDTLKIEELLLAKELDIAITSSEIRRDGLEYIEIFSEYQSLYCRAEHPILKQKQPLTLDSLKRYAIVDRATEHKITPVRDFGCEVFAYTSNMEMTALLLLSSDYIGHLPEHFAELWVQRGELIKLDIPNTDYKTEFHLTQRKDVTHPDAVAYLVEQLKDVHAFR</sequence>
<evidence type="ECO:0000313" key="7">
    <source>
        <dbReference type="Proteomes" id="UP000480943"/>
    </source>
</evidence>
<dbReference type="InterPro" id="IPR036388">
    <property type="entry name" value="WH-like_DNA-bd_sf"/>
</dbReference>
<dbReference type="Pfam" id="PF03466">
    <property type="entry name" value="LysR_substrate"/>
    <property type="match status" value="1"/>
</dbReference>
<dbReference type="Gene3D" id="1.10.10.10">
    <property type="entry name" value="Winged helix-like DNA-binding domain superfamily/Winged helix DNA-binding domain"/>
    <property type="match status" value="1"/>
</dbReference>
<keyword evidence="3" id="KW-0238">DNA-binding</keyword>
<dbReference type="CDD" id="cd05466">
    <property type="entry name" value="PBP2_LTTR_substrate"/>
    <property type="match status" value="1"/>
</dbReference>
<proteinExistence type="inferred from homology"/>
<reference evidence="6 7" key="1">
    <citation type="submission" date="2019-09" db="EMBL/GenBank/DDBJ databases">
        <title>Photobacterium damselae subsp. damselae CDC-2227-81, a human clinical isolate.</title>
        <authorList>
            <person name="Osorio C.R."/>
        </authorList>
    </citation>
    <scope>NUCLEOTIDE SEQUENCE [LARGE SCALE GENOMIC DNA]</scope>
    <source>
        <strain evidence="6 7">CDC-2227-81</strain>
    </source>
</reference>
<feature type="domain" description="HTH lysR-type" evidence="5">
    <location>
        <begin position="16"/>
        <end position="73"/>
    </location>
</feature>
<comment type="similarity">
    <text evidence="1">Belongs to the LysR transcriptional regulatory family.</text>
</comment>
<dbReference type="Proteomes" id="UP000480943">
    <property type="component" value="Unassembled WGS sequence"/>
</dbReference>
<dbReference type="EMBL" id="VZUQ01000037">
    <property type="protein sequence ID" value="KAB1182829.1"/>
    <property type="molecule type" value="Genomic_DNA"/>
</dbReference>
<dbReference type="InterPro" id="IPR036390">
    <property type="entry name" value="WH_DNA-bd_sf"/>
</dbReference>
<keyword evidence="2" id="KW-0805">Transcription regulation</keyword>
<evidence type="ECO:0000259" key="5">
    <source>
        <dbReference type="PROSITE" id="PS50931"/>
    </source>
</evidence>
<dbReference type="AlphaFoldDB" id="A0AAD3WX48"/>
<dbReference type="SUPFAM" id="SSF46785">
    <property type="entry name" value="Winged helix' DNA-binding domain"/>
    <property type="match status" value="1"/>
</dbReference>
<dbReference type="Pfam" id="PF00126">
    <property type="entry name" value="HTH_1"/>
    <property type="match status" value="1"/>
</dbReference>
<dbReference type="Gene3D" id="3.40.190.290">
    <property type="match status" value="1"/>
</dbReference>
<keyword evidence="4" id="KW-0804">Transcription</keyword>
<evidence type="ECO:0000256" key="3">
    <source>
        <dbReference type="ARBA" id="ARBA00023125"/>
    </source>
</evidence>
<dbReference type="SUPFAM" id="SSF53850">
    <property type="entry name" value="Periplasmic binding protein-like II"/>
    <property type="match status" value="1"/>
</dbReference>
<dbReference type="InterPro" id="IPR000847">
    <property type="entry name" value="LysR_HTH_N"/>
</dbReference>
<protein>
    <submittedName>
        <fullName evidence="6">LysR family transcriptional regulator</fullName>
    </submittedName>
</protein>
<dbReference type="PANTHER" id="PTHR30126">
    <property type="entry name" value="HTH-TYPE TRANSCRIPTIONAL REGULATOR"/>
    <property type="match status" value="1"/>
</dbReference>
<comment type="caution">
    <text evidence="6">The sequence shown here is derived from an EMBL/GenBank/DDBJ whole genome shotgun (WGS) entry which is preliminary data.</text>
</comment>
<dbReference type="InterPro" id="IPR005119">
    <property type="entry name" value="LysR_subst-bd"/>
</dbReference>
<evidence type="ECO:0000256" key="2">
    <source>
        <dbReference type="ARBA" id="ARBA00023015"/>
    </source>
</evidence>
<organism evidence="6 7">
    <name type="scientific">Photobacterium damselae subsp. damselae</name>
    <name type="common">Listonella damsela</name>
    <dbReference type="NCBI Taxonomy" id="85581"/>
    <lineage>
        <taxon>Bacteria</taxon>
        <taxon>Pseudomonadati</taxon>
        <taxon>Pseudomonadota</taxon>
        <taxon>Gammaproteobacteria</taxon>
        <taxon>Vibrionales</taxon>
        <taxon>Vibrionaceae</taxon>
        <taxon>Photobacterium</taxon>
    </lineage>
</organism>
<dbReference type="PROSITE" id="PS50931">
    <property type="entry name" value="HTH_LYSR"/>
    <property type="match status" value="1"/>
</dbReference>
<dbReference type="GO" id="GO:0003700">
    <property type="term" value="F:DNA-binding transcription factor activity"/>
    <property type="evidence" value="ECO:0007669"/>
    <property type="project" value="InterPro"/>
</dbReference>
<dbReference type="GO" id="GO:0000976">
    <property type="term" value="F:transcription cis-regulatory region binding"/>
    <property type="evidence" value="ECO:0007669"/>
    <property type="project" value="TreeGrafter"/>
</dbReference>
<evidence type="ECO:0000256" key="4">
    <source>
        <dbReference type="ARBA" id="ARBA00023163"/>
    </source>
</evidence>
<evidence type="ECO:0000313" key="6">
    <source>
        <dbReference type="EMBL" id="KAB1182829.1"/>
    </source>
</evidence>
<gene>
    <name evidence="6" type="ORF">F6450_05705</name>
</gene>
<accession>A0AAD3WX48</accession>